<accession>A0A5P8PHU0</accession>
<evidence type="ECO:0000313" key="2">
    <source>
        <dbReference type="Proteomes" id="UP000325623"/>
    </source>
</evidence>
<organism evidence="1 2">
    <name type="scientific">Bacillus phage 000TH010</name>
    <dbReference type="NCBI Taxonomy" id="2601652"/>
    <lineage>
        <taxon>Viruses</taxon>
        <taxon>Duplodnaviria</taxon>
        <taxon>Heunggongvirae</taxon>
        <taxon>Uroviricota</taxon>
        <taxon>Caudoviricetes</taxon>
        <taxon>Trautnerviridae</taxon>
        <taxon>Polsinellivirinae</taxon>
        <taxon>Rivavirus</taxon>
        <taxon>Rivavirus rv000TH010</taxon>
    </lineage>
</organism>
<dbReference type="RefSeq" id="YP_010644384.1">
    <property type="nucleotide sequence ID" value="NC_070624.1"/>
</dbReference>
<gene>
    <name evidence="1" type="primary">73</name>
    <name evidence="1" type="ORF">000TH010_73</name>
</gene>
<evidence type="ECO:0000313" key="1">
    <source>
        <dbReference type="EMBL" id="QFR56286.1"/>
    </source>
</evidence>
<dbReference type="GeneID" id="77850608"/>
<keyword evidence="2" id="KW-1185">Reference proteome</keyword>
<name>A0A5P8PHU0_9CAUD</name>
<dbReference type="Proteomes" id="UP000325623">
    <property type="component" value="Segment"/>
</dbReference>
<protein>
    <submittedName>
        <fullName evidence="1">Uncharacterized protein</fullName>
    </submittedName>
</protein>
<proteinExistence type="predicted"/>
<dbReference type="EMBL" id="MN176219">
    <property type="protein sequence ID" value="QFR56286.1"/>
    <property type="molecule type" value="Genomic_DNA"/>
</dbReference>
<dbReference type="KEGG" id="vg:77850608"/>
<sequence>MLSYGYNVITRGENEMAKPVVTATEKNGKTLYSVSFNGKTKTRNSKVNDYKYVVVIELNNYDRDENRQFVELGTTDLQVSYHKTLKDADKALRSWGQQNENTRKKMNIEETHPDFNHIDSIQIVKVNDKKLLATRALEMALERAKEEGNLKGAELLEETLKRTIEKGEGK</sequence>
<reference evidence="1 2" key="1">
    <citation type="submission" date="2019-07" db="EMBL/GenBank/DDBJ databases">
        <authorList>
            <person name="Tomko B.E."/>
            <person name="Krukonis G.P."/>
            <person name="Delesalle V.A."/>
        </authorList>
    </citation>
    <scope>NUCLEOTIDE SEQUENCE [LARGE SCALE GENOMIC DNA]</scope>
</reference>